<dbReference type="SUPFAM" id="SSF55073">
    <property type="entry name" value="Nucleotide cyclase"/>
    <property type="match status" value="1"/>
</dbReference>
<dbReference type="PROSITE" id="PS50125">
    <property type="entry name" value="GUANYLATE_CYCLASE_2"/>
    <property type="match status" value="1"/>
</dbReference>
<dbReference type="InterPro" id="IPR050697">
    <property type="entry name" value="Adenylyl/Guanylyl_Cyclase_3/4"/>
</dbReference>
<dbReference type="Gene3D" id="3.30.70.1230">
    <property type="entry name" value="Nucleotide cyclase"/>
    <property type="match status" value="1"/>
</dbReference>
<dbReference type="SMART" id="SM00044">
    <property type="entry name" value="CYCc"/>
    <property type="match status" value="1"/>
</dbReference>
<dbReference type="CDD" id="cd06225">
    <property type="entry name" value="HAMP"/>
    <property type="match status" value="1"/>
</dbReference>
<dbReference type="CDD" id="cd07302">
    <property type="entry name" value="CHD"/>
    <property type="match status" value="1"/>
</dbReference>
<dbReference type="PANTHER" id="PTHR43081">
    <property type="entry name" value="ADENYLATE CYCLASE, TERMINAL-DIFFERENTIATION SPECIFIC-RELATED"/>
    <property type="match status" value="1"/>
</dbReference>
<organism evidence="4 5">
    <name type="scientific">candidate division WOR-3 bacterium</name>
    <dbReference type="NCBI Taxonomy" id="2052148"/>
    <lineage>
        <taxon>Bacteria</taxon>
        <taxon>Bacteria division WOR-3</taxon>
    </lineage>
</organism>
<name>A0A9C9K0E6_UNCW3</name>
<protein>
    <submittedName>
        <fullName evidence="4">HAMP domain-containing protein</fullName>
    </submittedName>
</protein>
<dbReference type="GO" id="GO:0004016">
    <property type="term" value="F:adenylate cyclase activity"/>
    <property type="evidence" value="ECO:0007669"/>
    <property type="project" value="UniProtKB-ARBA"/>
</dbReference>
<feature type="transmembrane region" description="Helical" evidence="1">
    <location>
        <begin position="146"/>
        <end position="170"/>
    </location>
</feature>
<dbReference type="AlphaFoldDB" id="A0A9C9K0E6"/>
<dbReference type="InterPro" id="IPR029151">
    <property type="entry name" value="Sensor-like_sf"/>
</dbReference>
<dbReference type="Pfam" id="PF00211">
    <property type="entry name" value="Guanylate_cyc"/>
    <property type="match status" value="1"/>
</dbReference>
<evidence type="ECO:0000256" key="1">
    <source>
        <dbReference type="SAM" id="Phobius"/>
    </source>
</evidence>
<accession>A0A9C9K0E6</accession>
<feature type="transmembrane region" description="Helical" evidence="1">
    <location>
        <begin position="9"/>
        <end position="29"/>
    </location>
</feature>
<keyword evidence="1" id="KW-0812">Transmembrane</keyword>
<evidence type="ECO:0000313" key="5">
    <source>
        <dbReference type="Proteomes" id="UP000885826"/>
    </source>
</evidence>
<dbReference type="Proteomes" id="UP000885826">
    <property type="component" value="Unassembled WGS sequence"/>
</dbReference>
<dbReference type="SUPFAM" id="SSF158472">
    <property type="entry name" value="HAMP domain-like"/>
    <property type="match status" value="1"/>
</dbReference>
<dbReference type="SMART" id="SM00304">
    <property type="entry name" value="HAMP"/>
    <property type="match status" value="1"/>
</dbReference>
<comment type="caution">
    <text evidence="4">The sequence shown here is derived from an EMBL/GenBank/DDBJ whole genome shotgun (WGS) entry which is preliminary data.</text>
</comment>
<dbReference type="PANTHER" id="PTHR43081:SF1">
    <property type="entry name" value="ADENYLATE CYCLASE, TERMINAL-DIFFERENTIATION SPECIFIC"/>
    <property type="match status" value="1"/>
</dbReference>
<dbReference type="GO" id="GO:0035556">
    <property type="term" value="P:intracellular signal transduction"/>
    <property type="evidence" value="ECO:0007669"/>
    <property type="project" value="InterPro"/>
</dbReference>
<dbReference type="InterPro" id="IPR003660">
    <property type="entry name" value="HAMP_dom"/>
</dbReference>
<keyword evidence="1" id="KW-0472">Membrane</keyword>
<feature type="domain" description="Guanylate cyclase" evidence="2">
    <location>
        <begin position="260"/>
        <end position="392"/>
    </location>
</feature>
<reference evidence="4" key="1">
    <citation type="journal article" date="2020" name="mSystems">
        <title>Genome- and Community-Level Interaction Insights into Carbon Utilization and Element Cycling Functions of Hydrothermarchaeota in Hydrothermal Sediment.</title>
        <authorList>
            <person name="Zhou Z."/>
            <person name="Liu Y."/>
            <person name="Xu W."/>
            <person name="Pan J."/>
            <person name="Luo Z.H."/>
            <person name="Li M."/>
        </authorList>
    </citation>
    <scope>NUCLEOTIDE SEQUENCE</scope>
    <source>
        <strain evidence="4">HyVt-388</strain>
    </source>
</reference>
<gene>
    <name evidence="4" type="ORF">ENI34_07595</name>
</gene>
<dbReference type="GO" id="GO:0016020">
    <property type="term" value="C:membrane"/>
    <property type="evidence" value="ECO:0007669"/>
    <property type="project" value="InterPro"/>
</dbReference>
<proteinExistence type="predicted"/>
<dbReference type="InterPro" id="IPR029787">
    <property type="entry name" value="Nucleotide_cyclase"/>
</dbReference>
<dbReference type="GO" id="GO:0006171">
    <property type="term" value="P:cAMP biosynthetic process"/>
    <property type="evidence" value="ECO:0007669"/>
    <property type="project" value="TreeGrafter"/>
</dbReference>
<feature type="domain" description="HAMP" evidence="3">
    <location>
        <begin position="172"/>
        <end position="224"/>
    </location>
</feature>
<evidence type="ECO:0000259" key="2">
    <source>
        <dbReference type="PROSITE" id="PS50125"/>
    </source>
</evidence>
<dbReference type="Pfam" id="PF00672">
    <property type="entry name" value="HAMP"/>
    <property type="match status" value="1"/>
</dbReference>
<dbReference type="InterPro" id="IPR001054">
    <property type="entry name" value="A/G_cyclase"/>
</dbReference>
<evidence type="ECO:0000313" key="4">
    <source>
        <dbReference type="EMBL" id="HEC78986.1"/>
    </source>
</evidence>
<dbReference type="Gene3D" id="6.10.340.10">
    <property type="match status" value="1"/>
</dbReference>
<evidence type="ECO:0000259" key="3">
    <source>
        <dbReference type="PROSITE" id="PS50885"/>
    </source>
</evidence>
<keyword evidence="1" id="KW-1133">Transmembrane helix</keyword>
<sequence length="438" mass="48818">MRIPIRIKFSLLIFLLILIITGVIFWFTLNRVRNSLIQEIKLQGEILANVITLNAEDPLITNDDLYLARLVTDAVKNEGVGYAYIVDNDNIIRAHNKIELVGKTAEEFKPPPYLYNVTLPILLAGKKEIGKVSVGLETERIENTTYAMQVVLILISVSGLLIGILGAMLLSNYLTNPIQDLVKGVKSIAKGDFDQRIEKKSNDEIGDLTEAFNEMTKSLKEKEQIKDAFRRYVSHQVAEEIFKNPAKYIETLKGTRRKVTIFFADIRGFTPLAERLPAEEVVSLLNDVLTSMTNSIFRYEGTIDKFLGDGLMAVFGAPIVHKNDTDLAIHAAVDVQKSINLMNEERAKQNKDLIKVGIGVHTGEVVVGNIGTKERLDYTVIGDSVNLASRLQGVAGGGEIIISEHAFQEASVPYKFSEPMLIKVKGKAEPIKIYRVLY</sequence>
<dbReference type="PROSITE" id="PS50885">
    <property type="entry name" value="HAMP"/>
    <property type="match status" value="1"/>
</dbReference>
<dbReference type="EMBL" id="DRIG01000083">
    <property type="protein sequence ID" value="HEC78986.1"/>
    <property type="molecule type" value="Genomic_DNA"/>
</dbReference>
<dbReference type="SUPFAM" id="SSF103190">
    <property type="entry name" value="Sensory domain-like"/>
    <property type="match status" value="1"/>
</dbReference>